<dbReference type="PANTHER" id="PTHR12461:SF105">
    <property type="entry name" value="HYPOXIA-INDUCIBLE FACTOR 1-ALPHA INHIBITOR"/>
    <property type="match status" value="1"/>
</dbReference>
<organism evidence="3">
    <name type="scientific">Eutreptiella gymnastica</name>
    <dbReference type="NCBI Taxonomy" id="73025"/>
    <lineage>
        <taxon>Eukaryota</taxon>
        <taxon>Discoba</taxon>
        <taxon>Euglenozoa</taxon>
        <taxon>Euglenida</taxon>
        <taxon>Spirocuta</taxon>
        <taxon>Euglenophyceae</taxon>
        <taxon>Eutreptiales</taxon>
        <taxon>Eutreptiaceae</taxon>
        <taxon>Eutreptiella</taxon>
    </lineage>
</organism>
<dbReference type="Pfam" id="PF13621">
    <property type="entry name" value="Cupin_8"/>
    <property type="match status" value="1"/>
</dbReference>
<dbReference type="PANTHER" id="PTHR12461">
    <property type="entry name" value="HYPOXIA-INDUCIBLE FACTOR 1 ALPHA INHIBITOR-RELATED"/>
    <property type="match status" value="1"/>
</dbReference>
<protein>
    <recommendedName>
        <fullName evidence="2">JmjC domain-containing protein</fullName>
    </recommendedName>
</protein>
<feature type="domain" description="JmjC" evidence="2">
    <location>
        <begin position="391"/>
        <end position="575"/>
    </location>
</feature>
<dbReference type="Gene3D" id="2.60.120.10">
    <property type="entry name" value="Jelly Rolls"/>
    <property type="match status" value="1"/>
</dbReference>
<dbReference type="SUPFAM" id="SSF51197">
    <property type="entry name" value="Clavaminate synthase-like"/>
    <property type="match status" value="1"/>
</dbReference>
<dbReference type="AlphaFoldDB" id="A0A7S4LKH8"/>
<evidence type="ECO:0000259" key="2">
    <source>
        <dbReference type="PROSITE" id="PS51184"/>
    </source>
</evidence>
<evidence type="ECO:0000313" key="3">
    <source>
        <dbReference type="EMBL" id="CAE0835102.1"/>
    </source>
</evidence>
<accession>A0A7S4LKH8</accession>
<dbReference type="SMART" id="SM00558">
    <property type="entry name" value="JmjC"/>
    <property type="match status" value="1"/>
</dbReference>
<name>A0A7S4LKH8_9EUGL</name>
<sequence length="703" mass="78304">MQLLAVIILLGCSLSFCIGRTVEVDSYGRQQEVQETRTVTFINQRKSGACGLYWSGERVGSGPGLFYGPLAPNGGSREIEGFPGQVFVLVEAGTYDRLAEFTISEDQEQQFRVTDAHVPELLPTTTKTRETATECRSYSSSCEECMQVAGCGWSVVREGCFLAHPIATTSDKQECTDLGLPDPGSKSLDAWLNQANALVSAERDDLPFSLRTAYRILQHASLASQEANDLGRKKITVALTELTAKLDAVLDEQDAMELLEKSRHEELAKIHPHMPMVDRRTLAEAQAYIAQGKPVIITDAFAHANSRTSPVAHKWTLEYLRRRIFASNADPKPKFNVAADQQGRCCRYFESQGKAKQSGYPYPFAPSTHLYRDTFDGFVKTVRKAARLDSKKARVIHYLHEIVMDSHGKAVVAGGTAPPPLVADLQAVKATLEPIASDQPFFGGFANAKLWMGQRGIVMPMHYDSTDNLYVMAWGRKRAIIGPPGQLDALYRYPNAHPLVGSSQVNLSSADLEKYPNFQHAQLQEVIVGPGDILYLPAWWWHQFEQPFEDTAALNLWSRDRDQAPDPALRDKRVREHALFDQLEGALVQLFGNQTGLVLDARANNRKDHKQQFMSANRALILAAESWQKQAFRMPGGHPKAEVPASQLVAEFLETQKEVMRDTLPEWQPGTGWDLSQAAKLPRDLRERCEPAPETSPFMSYCG</sequence>
<proteinExistence type="predicted"/>
<gene>
    <name evidence="3" type="ORF">EGYM00163_LOCUS46406</name>
</gene>
<dbReference type="InterPro" id="IPR041667">
    <property type="entry name" value="Cupin_8"/>
</dbReference>
<dbReference type="InterPro" id="IPR003347">
    <property type="entry name" value="JmjC_dom"/>
</dbReference>
<dbReference type="InterPro" id="IPR014710">
    <property type="entry name" value="RmlC-like_jellyroll"/>
</dbReference>
<keyword evidence="1" id="KW-0732">Signal</keyword>
<dbReference type="PROSITE" id="PS51184">
    <property type="entry name" value="JMJC"/>
    <property type="match status" value="1"/>
</dbReference>
<evidence type="ECO:0000256" key="1">
    <source>
        <dbReference type="SAM" id="SignalP"/>
    </source>
</evidence>
<feature type="signal peptide" evidence="1">
    <location>
        <begin position="1"/>
        <end position="19"/>
    </location>
</feature>
<reference evidence="3" key="1">
    <citation type="submission" date="2021-01" db="EMBL/GenBank/DDBJ databases">
        <authorList>
            <person name="Corre E."/>
            <person name="Pelletier E."/>
            <person name="Niang G."/>
            <person name="Scheremetjew M."/>
            <person name="Finn R."/>
            <person name="Kale V."/>
            <person name="Holt S."/>
            <person name="Cochrane G."/>
            <person name="Meng A."/>
            <person name="Brown T."/>
            <person name="Cohen L."/>
        </authorList>
    </citation>
    <scope>NUCLEOTIDE SEQUENCE</scope>
    <source>
        <strain evidence="3">CCMP1594</strain>
    </source>
</reference>
<dbReference type="EMBL" id="HBJA01135055">
    <property type="protein sequence ID" value="CAE0835102.1"/>
    <property type="molecule type" value="Transcribed_RNA"/>
</dbReference>
<feature type="chain" id="PRO_5031143809" description="JmjC domain-containing protein" evidence="1">
    <location>
        <begin position="20"/>
        <end position="703"/>
    </location>
</feature>